<dbReference type="OrthoDB" id="9805159at2"/>
<dbReference type="Proteomes" id="UP000218899">
    <property type="component" value="Chromosome"/>
</dbReference>
<evidence type="ECO:0000313" key="2">
    <source>
        <dbReference type="EMBL" id="BAU48319.1"/>
    </source>
</evidence>
<evidence type="ECO:0000259" key="1">
    <source>
        <dbReference type="SMART" id="SM00642"/>
    </source>
</evidence>
<dbReference type="GO" id="GO:0005975">
    <property type="term" value="P:carbohydrate metabolic process"/>
    <property type="evidence" value="ECO:0007669"/>
    <property type="project" value="InterPro"/>
</dbReference>
<feature type="domain" description="Glycosyl hydrolase family 13 catalytic" evidence="1">
    <location>
        <begin position="52"/>
        <end position="471"/>
    </location>
</feature>
<dbReference type="InterPro" id="IPR017853">
    <property type="entry name" value="GH"/>
</dbReference>
<proteinExistence type="predicted"/>
<dbReference type="Pfam" id="PF00128">
    <property type="entry name" value="Alpha-amylase"/>
    <property type="match status" value="1"/>
</dbReference>
<dbReference type="PANTHER" id="PTHR10357">
    <property type="entry name" value="ALPHA-AMYLASE FAMILY MEMBER"/>
    <property type="match status" value="1"/>
</dbReference>
<protein>
    <submittedName>
        <fullName evidence="2">Alpha amylase</fullName>
    </submittedName>
</protein>
<dbReference type="RefSeq" id="WP_096460845.1">
    <property type="nucleotide sequence ID" value="NZ_AP014936.1"/>
</dbReference>
<dbReference type="PANTHER" id="PTHR10357:SF209">
    <property type="entry name" value="PERIPLASMIC ALPHA-AMYLASE"/>
    <property type="match status" value="1"/>
</dbReference>
<sequence length="615" mass="69292">MPTSLSDPAVRATLAGARQLRSVEIPLPDAAVHRIPKPFPSPVDWRDHWIYFVMIDRFNNPSAPPRFAWDRETGERQGGTFEGVRQKLDYIQALGAGALWLTPVLRNRPSQPSHHGYGIVDFLEVEPRFGTTPERADAELMRLIDEAHARGLYVILDIVINHAGDVYAYKVNGEIKDAADWSGSPYTVFWRDENGAPRQDWIEAPTTPPREAALWPTELRTNRYLRRQGKGGGLHGDFESLKEFLTELDDEFGDKPVWNRLISIYQYLIAKLDVDGFRIDTLKHVERDFALTFCNAIREYAYAIGKRNFFIYGETKDEEHVLAEYTGRYTTDEDGRFGADASLDFPLQWKLGPVVKGFAPPTLLEDVYDLRKRIQQDKHLLSTHGEASRFFVTFLDNHDDHSRFLYPRGGGDYAHQLTLGIGCLFGLQGIPCLYYGTEQGLKGTRELYAEHVDHKPEHVREALWGKPNGFDRSNPIFKAIAEIARQRALEPALRYGRQYFRAVSGNGTDFGHSSVPGGIVAFSRILNDREVVIVGNTTVAQPFNGWVVVDARINGDATGFRVSYSNQGTAGSREIASGDVTFYQRDGSRSPGWARRVSVALAPMELQMLTQVGRA</sequence>
<name>A0A1B4V475_9GAMM</name>
<accession>A0A1B4V475</accession>
<organism evidence="2 3">
    <name type="scientific">Sulfurifustis variabilis</name>
    <dbReference type="NCBI Taxonomy" id="1675686"/>
    <lineage>
        <taxon>Bacteria</taxon>
        <taxon>Pseudomonadati</taxon>
        <taxon>Pseudomonadota</taxon>
        <taxon>Gammaproteobacteria</taxon>
        <taxon>Acidiferrobacterales</taxon>
        <taxon>Acidiferrobacteraceae</taxon>
        <taxon>Sulfurifustis</taxon>
    </lineage>
</organism>
<dbReference type="InterPro" id="IPR006047">
    <property type="entry name" value="GH13_cat_dom"/>
</dbReference>
<dbReference type="Gene3D" id="3.20.20.80">
    <property type="entry name" value="Glycosidases"/>
    <property type="match status" value="1"/>
</dbReference>
<dbReference type="SUPFAM" id="SSF51445">
    <property type="entry name" value="(Trans)glycosidases"/>
    <property type="match status" value="1"/>
</dbReference>
<evidence type="ECO:0000313" key="3">
    <source>
        <dbReference type="Proteomes" id="UP000218899"/>
    </source>
</evidence>
<gene>
    <name evidence="2" type="ORF">SVA_1765</name>
</gene>
<reference evidence="2 3" key="1">
    <citation type="submission" date="2015-08" db="EMBL/GenBank/DDBJ databases">
        <title>Complete genome sequence of Sulfurifustis variabilis.</title>
        <authorList>
            <person name="Miura A."/>
            <person name="Kojima H."/>
            <person name="Fukui M."/>
        </authorList>
    </citation>
    <scope>NUCLEOTIDE SEQUENCE [LARGE SCALE GENOMIC DNA]</scope>
    <source>
        <strain evidence="3">skN76</strain>
    </source>
</reference>
<dbReference type="EMBL" id="AP014936">
    <property type="protein sequence ID" value="BAU48319.1"/>
    <property type="molecule type" value="Genomic_DNA"/>
</dbReference>
<dbReference type="SMART" id="SM00642">
    <property type="entry name" value="Aamy"/>
    <property type="match status" value="1"/>
</dbReference>
<dbReference type="AlphaFoldDB" id="A0A1B4V475"/>
<dbReference type="KEGG" id="sva:SVA_1765"/>
<keyword evidence="3" id="KW-1185">Reference proteome</keyword>